<evidence type="ECO:0000313" key="10">
    <source>
        <dbReference type="Proteomes" id="UP000769528"/>
    </source>
</evidence>
<comment type="caution">
    <text evidence="9">The sequence shown here is derived from an EMBL/GenBank/DDBJ whole genome shotgun (WGS) entry which is preliminary data.</text>
</comment>
<comment type="subcellular location">
    <subcellularLocation>
        <location evidence="1">Endomembrane system</location>
        <topology evidence="1">Multi-pass membrane protein</topology>
    </subcellularLocation>
</comment>
<feature type="transmembrane region" description="Helical" evidence="7">
    <location>
        <begin position="184"/>
        <end position="207"/>
    </location>
</feature>
<feature type="transmembrane region" description="Helical" evidence="7">
    <location>
        <begin position="350"/>
        <end position="371"/>
    </location>
</feature>
<dbReference type="GO" id="GO:0012505">
    <property type="term" value="C:endomembrane system"/>
    <property type="evidence" value="ECO:0007669"/>
    <property type="project" value="UniProtKB-SubCell"/>
</dbReference>
<feature type="transmembrane region" description="Helical" evidence="7">
    <location>
        <begin position="407"/>
        <end position="430"/>
    </location>
</feature>
<proteinExistence type="inferred from homology"/>
<evidence type="ECO:0000256" key="1">
    <source>
        <dbReference type="ARBA" id="ARBA00004127"/>
    </source>
</evidence>
<feature type="transmembrane region" description="Helical" evidence="7">
    <location>
        <begin position="91"/>
        <end position="109"/>
    </location>
</feature>
<dbReference type="InterPro" id="IPR036259">
    <property type="entry name" value="MFS_trans_sf"/>
</dbReference>
<dbReference type="SUPFAM" id="SSF103473">
    <property type="entry name" value="MFS general substrate transporter"/>
    <property type="match status" value="1"/>
</dbReference>
<keyword evidence="6 7" id="KW-0472">Membrane</keyword>
<organism evidence="9 10">
    <name type="scientific">Wickerhamomyces mucosus</name>
    <dbReference type="NCBI Taxonomy" id="1378264"/>
    <lineage>
        <taxon>Eukaryota</taxon>
        <taxon>Fungi</taxon>
        <taxon>Dikarya</taxon>
        <taxon>Ascomycota</taxon>
        <taxon>Saccharomycotina</taxon>
        <taxon>Saccharomycetes</taxon>
        <taxon>Phaffomycetales</taxon>
        <taxon>Wickerhamomycetaceae</taxon>
        <taxon>Wickerhamomyces</taxon>
    </lineage>
</organism>
<feature type="transmembrane region" description="Helical" evidence="7">
    <location>
        <begin position="442"/>
        <end position="460"/>
    </location>
</feature>
<dbReference type="InterPro" id="IPR051788">
    <property type="entry name" value="MFS_Transporter"/>
</dbReference>
<dbReference type="GO" id="GO:0022857">
    <property type="term" value="F:transmembrane transporter activity"/>
    <property type="evidence" value="ECO:0007669"/>
    <property type="project" value="InterPro"/>
</dbReference>
<keyword evidence="4 7" id="KW-0812">Transmembrane</keyword>
<comment type="similarity">
    <text evidence="2">Belongs to the major facilitator superfamily.</text>
</comment>
<feature type="transmembrane region" description="Helical" evidence="7">
    <location>
        <begin position="58"/>
        <end position="79"/>
    </location>
</feature>
<dbReference type="InterPro" id="IPR011701">
    <property type="entry name" value="MFS"/>
</dbReference>
<dbReference type="Gene3D" id="1.20.1250.20">
    <property type="entry name" value="MFS general substrate transporter like domains"/>
    <property type="match status" value="2"/>
</dbReference>
<reference evidence="9" key="1">
    <citation type="journal article" date="2021" name="Open Biol.">
        <title>Shared evolutionary footprints suggest mitochondrial oxidative damage underlies multiple complex I losses in fungi.</title>
        <authorList>
            <person name="Schikora-Tamarit M.A."/>
            <person name="Marcet-Houben M."/>
            <person name="Nosek J."/>
            <person name="Gabaldon T."/>
        </authorList>
    </citation>
    <scope>NUCLEOTIDE SEQUENCE</scope>
    <source>
        <strain evidence="9">CBS6341</strain>
    </source>
</reference>
<reference evidence="9" key="2">
    <citation type="submission" date="2021-01" db="EMBL/GenBank/DDBJ databases">
        <authorList>
            <person name="Schikora-Tamarit M.A."/>
        </authorList>
    </citation>
    <scope>NUCLEOTIDE SEQUENCE</scope>
    <source>
        <strain evidence="9">CBS6341</strain>
    </source>
</reference>
<feature type="transmembrane region" description="Helical" evidence="7">
    <location>
        <begin position="279"/>
        <end position="307"/>
    </location>
</feature>
<feature type="transmembrane region" description="Helical" evidence="7">
    <location>
        <begin position="147"/>
        <end position="172"/>
    </location>
</feature>
<dbReference type="GO" id="GO:0016020">
    <property type="term" value="C:membrane"/>
    <property type="evidence" value="ECO:0007669"/>
    <property type="project" value="TreeGrafter"/>
</dbReference>
<gene>
    <name evidence="9" type="ORF">WICMUC_000326</name>
</gene>
<accession>A0A9P8PZG8</accession>
<evidence type="ECO:0000313" key="9">
    <source>
        <dbReference type="EMBL" id="KAH3680395.1"/>
    </source>
</evidence>
<protein>
    <recommendedName>
        <fullName evidence="8">Major facilitator superfamily (MFS) profile domain-containing protein</fullName>
    </recommendedName>
</protein>
<dbReference type="PANTHER" id="PTHR23514:SF3">
    <property type="entry name" value="BYPASS OF STOP CODON PROTEIN 6"/>
    <property type="match status" value="1"/>
</dbReference>
<keyword evidence="10" id="KW-1185">Reference proteome</keyword>
<sequence length="471" mass="53484">MNKEEDIELQENLLNGTDSFASSPNSQELSEYVTYKGETFLRKPLTDWRVSKNLKSQILFSFSFLFLVGLSDQAVGSLIPTLIELFNTTQFSISIIFILQFCGYSTAALSNNWIHLKFGRVGVLTFGISSLIFAYSFIGIFNLKLPLAIFIPLFYFIGLGIGLTDSCLNVYLSNLDDSNEIMGIFHGTYGLGSIFSPPIISFILKIFGKEKFYYGYLGLLIISIVELIGIRFTFKNETPIKYEYFNFIHHDSKEIEDDDDDEDQGLDNSVSFQGLIKDWLIIAFCVYLFLYIGAEISISSWILTYLLQVMNLEQLESSFIISWFWIGLSVGRIFLGFCTKYFKNEYRANLSYSITSFLTFSLLTILCFFISPSIHFLNFLVFLSGIFIGPLFPTANIALIKILPSKYHVLAVGIFTSLGGCGSAILPFLVGNLADLTGFRWLLWYIWVPIGGYSLVWLGIPKLKSRFVYDY</sequence>
<feature type="domain" description="Major facilitator superfamily (MFS) profile" evidence="8">
    <location>
        <begin position="281"/>
        <end position="471"/>
    </location>
</feature>
<dbReference type="Pfam" id="PF07690">
    <property type="entry name" value="MFS_1"/>
    <property type="match status" value="1"/>
</dbReference>
<evidence type="ECO:0000256" key="7">
    <source>
        <dbReference type="SAM" id="Phobius"/>
    </source>
</evidence>
<dbReference type="EMBL" id="JAEUBF010000117">
    <property type="protein sequence ID" value="KAH3680395.1"/>
    <property type="molecule type" value="Genomic_DNA"/>
</dbReference>
<dbReference type="OrthoDB" id="413079at2759"/>
<evidence type="ECO:0000256" key="6">
    <source>
        <dbReference type="ARBA" id="ARBA00023136"/>
    </source>
</evidence>
<dbReference type="InterPro" id="IPR020846">
    <property type="entry name" value="MFS_dom"/>
</dbReference>
<feature type="transmembrane region" description="Helical" evidence="7">
    <location>
        <begin position="319"/>
        <end position="338"/>
    </location>
</feature>
<dbReference type="AlphaFoldDB" id="A0A9P8PZG8"/>
<keyword evidence="5 7" id="KW-1133">Transmembrane helix</keyword>
<evidence type="ECO:0000256" key="2">
    <source>
        <dbReference type="ARBA" id="ARBA00008335"/>
    </source>
</evidence>
<feature type="transmembrane region" description="Helical" evidence="7">
    <location>
        <begin position="213"/>
        <end position="234"/>
    </location>
</feature>
<evidence type="ECO:0000256" key="3">
    <source>
        <dbReference type="ARBA" id="ARBA00022448"/>
    </source>
</evidence>
<evidence type="ECO:0000256" key="5">
    <source>
        <dbReference type="ARBA" id="ARBA00022989"/>
    </source>
</evidence>
<name>A0A9P8PZG8_9ASCO</name>
<dbReference type="PANTHER" id="PTHR23514">
    <property type="entry name" value="BYPASS OF STOP CODON PROTEIN 6"/>
    <property type="match status" value="1"/>
</dbReference>
<evidence type="ECO:0000256" key="4">
    <source>
        <dbReference type="ARBA" id="ARBA00022692"/>
    </source>
</evidence>
<feature type="transmembrane region" description="Helical" evidence="7">
    <location>
        <begin position="377"/>
        <end position="400"/>
    </location>
</feature>
<dbReference type="Proteomes" id="UP000769528">
    <property type="component" value="Unassembled WGS sequence"/>
</dbReference>
<evidence type="ECO:0000259" key="8">
    <source>
        <dbReference type="PROSITE" id="PS50850"/>
    </source>
</evidence>
<keyword evidence="3" id="KW-0813">Transport</keyword>
<feature type="transmembrane region" description="Helical" evidence="7">
    <location>
        <begin position="121"/>
        <end position="141"/>
    </location>
</feature>
<dbReference type="PROSITE" id="PS50850">
    <property type="entry name" value="MFS"/>
    <property type="match status" value="1"/>
</dbReference>